<evidence type="ECO:0000256" key="7">
    <source>
        <dbReference type="ARBA" id="ARBA00022898"/>
    </source>
</evidence>
<sequence length="850" mass="98015">MMGRQRTHSVLERRRQISVRSLSTVDNVDEIKRTFNRHIHYTIIKDRNVATNRDYYFALAYSVKDYLVGRWIRTQQSYYENDPKRVNYLSLEFYMGRALTNTMINIGIKSICDEALYELGLDLEELADEEEDAGLGNGGLGRLAACFLDSMATLGLAAHGYGLRYDYGIFSQRISNGEQLEEADDWLALGNPWEKGRPEYMKEVHFFGRVLTDSSGCRWVDTQIVLALPYDYPIPGYENNVVNTLRLWSAKSPSSFDLKFFNDGDYIRAVLDKNLAENITKVLYPTDNFFRGKQLRLQQEYFLVAATLQDIIRRYKSSKFGTREAVRTTFEQFSDKVAIQLNDTHPSLAIPELMRILVDIERLPWDDAWHVTVHTFAYTNHTVLPEALERWPVDLVENLLPRHLQIIYEINARFLKEVEKRWPGDTDRIRRMSMIEEEPEKRINMAHLSIVGSHAVNGVAAIHSEIIKKEIFKDFYEMTPQKFQNKTNGITPRRWLLLCNPGLADVISEKIGNTWIKHLEELQQLKKYKNDATFLDALDKVKELNKIKLTNYVMQFYSIRINPRSMFDIQVKRIHEYKRQLLNCLHIITMYNRIKRNPDAPFVPRTVMIGGKAAPGYLTAKDIIKLINAVANTVNNDPSIGHKLKVVFLENYRVTLAELIVPAADLSEQISTAGTEASGTGNMKFMMNGALTIGTLDGANIEMKEEMGDDNIFIFGMDVDEVEQLKVEGYNAWNYYKSLPDLKEAIDQIRDGFFYPQDPDAFKRLIDILMNHDRFLVLADFESYIQCQERVSQTYASKEDWLKMSLMNIASCGKFSSDRTISEYAAHIWGVSPNYARLPAPRPPPDTEPI</sequence>
<dbReference type="GO" id="GO:0008184">
    <property type="term" value="F:glycogen phosphorylase activity"/>
    <property type="evidence" value="ECO:0007669"/>
    <property type="project" value="InterPro"/>
</dbReference>
<evidence type="ECO:0000313" key="12">
    <source>
        <dbReference type="Proteomes" id="UP000499080"/>
    </source>
</evidence>
<comment type="similarity">
    <text evidence="2 10">Belongs to the glycogen phosphorylase family.</text>
</comment>
<dbReference type="CDD" id="cd04300">
    <property type="entry name" value="GT35_Glycogen_Phosphorylase"/>
    <property type="match status" value="1"/>
</dbReference>
<keyword evidence="6 10" id="KW-0808">Transferase</keyword>
<evidence type="ECO:0000256" key="10">
    <source>
        <dbReference type="RuleBase" id="RU000587"/>
    </source>
</evidence>
<dbReference type="FunFam" id="3.40.50.2000:FF:000005">
    <property type="entry name" value="Alpha-1,4 glucan phosphorylase"/>
    <property type="match status" value="1"/>
</dbReference>
<dbReference type="Gene3D" id="3.40.50.2000">
    <property type="entry name" value="Glycogen Phosphorylase B"/>
    <property type="match status" value="2"/>
</dbReference>
<dbReference type="NCBIfam" id="TIGR02093">
    <property type="entry name" value="P_ylase"/>
    <property type="match status" value="1"/>
</dbReference>
<evidence type="ECO:0000256" key="9">
    <source>
        <dbReference type="PIRSR" id="PIRSR000460-1"/>
    </source>
</evidence>
<dbReference type="InterPro" id="IPR035090">
    <property type="entry name" value="Pyridoxal_P_attach_site"/>
</dbReference>
<dbReference type="AlphaFoldDB" id="A0A4Y2IS33"/>
<reference evidence="11 12" key="1">
    <citation type="journal article" date="2019" name="Sci. Rep.">
        <title>Orb-weaving spider Araneus ventricosus genome elucidates the spidroin gene catalogue.</title>
        <authorList>
            <person name="Kono N."/>
            <person name="Nakamura H."/>
            <person name="Ohtoshi R."/>
            <person name="Moran D.A.P."/>
            <person name="Shinohara A."/>
            <person name="Yoshida Y."/>
            <person name="Fujiwara M."/>
            <person name="Mori M."/>
            <person name="Tomita M."/>
            <person name="Arakawa K."/>
        </authorList>
    </citation>
    <scope>NUCLEOTIDE SEQUENCE [LARGE SCALE GENOMIC DNA]</scope>
</reference>
<dbReference type="GO" id="GO:0005980">
    <property type="term" value="P:glycogen catabolic process"/>
    <property type="evidence" value="ECO:0007669"/>
    <property type="project" value="TreeGrafter"/>
</dbReference>
<evidence type="ECO:0000256" key="3">
    <source>
        <dbReference type="ARBA" id="ARBA00022553"/>
    </source>
</evidence>
<keyword evidence="8 10" id="KW-0119">Carbohydrate metabolism</keyword>
<keyword evidence="7 9" id="KW-0663">Pyridoxal phosphate</keyword>
<keyword evidence="4" id="KW-0321">Glycogen metabolism</keyword>
<comment type="caution">
    <text evidence="11">The sequence shown here is derived from an EMBL/GenBank/DDBJ whole genome shotgun (WGS) entry which is preliminary data.</text>
</comment>
<dbReference type="EC" id="2.4.1.1" evidence="10"/>
<gene>
    <name evidence="11" type="primary">GlyP_2</name>
    <name evidence="11" type="ORF">AVEN_135178_1</name>
</gene>
<keyword evidence="3" id="KW-0597">Phosphoprotein</keyword>
<evidence type="ECO:0000256" key="2">
    <source>
        <dbReference type="ARBA" id="ARBA00006047"/>
    </source>
</evidence>
<name>A0A4Y2IS33_ARAVE</name>
<comment type="catalytic activity">
    <reaction evidence="10">
        <text>[(1-&gt;4)-alpha-D-glucosyl](n) + phosphate = [(1-&gt;4)-alpha-D-glucosyl](n-1) + alpha-D-glucose 1-phosphate</text>
        <dbReference type="Rhea" id="RHEA:41732"/>
        <dbReference type="Rhea" id="RHEA-COMP:9584"/>
        <dbReference type="Rhea" id="RHEA-COMP:9586"/>
        <dbReference type="ChEBI" id="CHEBI:15444"/>
        <dbReference type="ChEBI" id="CHEBI:43474"/>
        <dbReference type="ChEBI" id="CHEBI:58601"/>
        <dbReference type="EC" id="2.4.1.1"/>
    </reaction>
</comment>
<evidence type="ECO:0000313" key="11">
    <source>
        <dbReference type="EMBL" id="GBM80480.1"/>
    </source>
</evidence>
<dbReference type="FunFam" id="3.40.50.2000:FF:000153">
    <property type="entry name" value="Alpha-1,4 glucan phosphorylase"/>
    <property type="match status" value="1"/>
</dbReference>
<dbReference type="PROSITE" id="PS00102">
    <property type="entry name" value="PHOSPHORYLASE"/>
    <property type="match status" value="1"/>
</dbReference>
<evidence type="ECO:0000256" key="8">
    <source>
        <dbReference type="ARBA" id="ARBA00023277"/>
    </source>
</evidence>
<feature type="modified residue" description="N6-(pyridoxal phosphate)lysine" evidence="9">
    <location>
        <position position="684"/>
    </location>
</feature>
<keyword evidence="5 10" id="KW-0328">Glycosyltransferase</keyword>
<accession>A0A4Y2IS33</accession>
<dbReference type="GO" id="GO:0005737">
    <property type="term" value="C:cytoplasm"/>
    <property type="evidence" value="ECO:0007669"/>
    <property type="project" value="TreeGrafter"/>
</dbReference>
<dbReference type="PANTHER" id="PTHR11468:SF13">
    <property type="entry name" value="GLYCOGEN PHOSPHORYLASE"/>
    <property type="match status" value="1"/>
</dbReference>
<dbReference type="OrthoDB" id="9215500at2759"/>
<dbReference type="InterPro" id="IPR011833">
    <property type="entry name" value="Glycg_phsphrylas"/>
</dbReference>
<dbReference type="PIRSF" id="PIRSF000460">
    <property type="entry name" value="Pprylas_GlgP"/>
    <property type="match status" value="1"/>
</dbReference>
<proteinExistence type="inferred from homology"/>
<keyword evidence="12" id="KW-1185">Reference proteome</keyword>
<dbReference type="EMBL" id="BGPR01002886">
    <property type="protein sequence ID" value="GBM80480.1"/>
    <property type="molecule type" value="Genomic_DNA"/>
</dbReference>
<comment type="cofactor">
    <cofactor evidence="1 10">
        <name>pyridoxal 5'-phosphate</name>
        <dbReference type="ChEBI" id="CHEBI:597326"/>
    </cofactor>
</comment>
<evidence type="ECO:0000256" key="6">
    <source>
        <dbReference type="ARBA" id="ARBA00022679"/>
    </source>
</evidence>
<dbReference type="SUPFAM" id="SSF53756">
    <property type="entry name" value="UDP-Glycosyltransferase/glycogen phosphorylase"/>
    <property type="match status" value="1"/>
</dbReference>
<dbReference type="Pfam" id="PF00343">
    <property type="entry name" value="Phosphorylase"/>
    <property type="match status" value="1"/>
</dbReference>
<evidence type="ECO:0000256" key="5">
    <source>
        <dbReference type="ARBA" id="ARBA00022676"/>
    </source>
</evidence>
<protein>
    <recommendedName>
        <fullName evidence="10">Alpha-1,4 glucan phosphorylase</fullName>
        <ecNumber evidence="10">2.4.1.1</ecNumber>
    </recommendedName>
</protein>
<dbReference type="GO" id="GO:0030170">
    <property type="term" value="F:pyridoxal phosphate binding"/>
    <property type="evidence" value="ECO:0007669"/>
    <property type="project" value="InterPro"/>
</dbReference>
<evidence type="ECO:0000256" key="1">
    <source>
        <dbReference type="ARBA" id="ARBA00001933"/>
    </source>
</evidence>
<dbReference type="InterPro" id="IPR000811">
    <property type="entry name" value="Glyco_trans_35"/>
</dbReference>
<dbReference type="PANTHER" id="PTHR11468">
    <property type="entry name" value="GLYCOGEN PHOSPHORYLASE"/>
    <property type="match status" value="1"/>
</dbReference>
<dbReference type="Proteomes" id="UP000499080">
    <property type="component" value="Unassembled WGS sequence"/>
</dbReference>
<evidence type="ECO:0000256" key="4">
    <source>
        <dbReference type="ARBA" id="ARBA00022600"/>
    </source>
</evidence>
<comment type="function">
    <text evidence="10">Allosteric enzyme that catalyzes the rate-limiting step in glycogen catabolism, the phosphorolytic cleavage of glycogen to produce glucose-1-phosphate, and plays a central role in maintaining cellular and organismal glucose homeostasis.</text>
</comment>
<organism evidence="11 12">
    <name type="scientific">Araneus ventricosus</name>
    <name type="common">Orbweaver spider</name>
    <name type="synonym">Epeira ventricosa</name>
    <dbReference type="NCBI Taxonomy" id="182803"/>
    <lineage>
        <taxon>Eukaryota</taxon>
        <taxon>Metazoa</taxon>
        <taxon>Ecdysozoa</taxon>
        <taxon>Arthropoda</taxon>
        <taxon>Chelicerata</taxon>
        <taxon>Arachnida</taxon>
        <taxon>Araneae</taxon>
        <taxon>Araneomorphae</taxon>
        <taxon>Entelegynae</taxon>
        <taxon>Araneoidea</taxon>
        <taxon>Araneidae</taxon>
        <taxon>Araneus</taxon>
    </lineage>
</organism>